<evidence type="ECO:0000256" key="1">
    <source>
        <dbReference type="SAM" id="MobiDB-lite"/>
    </source>
</evidence>
<evidence type="ECO:0000313" key="3">
    <source>
        <dbReference type="WBParaSite" id="maker-uti_cns_0013813-snap-gene-0.3-mRNA-1"/>
    </source>
</evidence>
<dbReference type="WBParaSite" id="maker-uti_cns_0013813-snap-gene-0.3-mRNA-1">
    <property type="protein sequence ID" value="maker-uti_cns_0013813-snap-gene-0.3-mRNA-1"/>
    <property type="gene ID" value="maker-uti_cns_0013813-snap-gene-0.3"/>
</dbReference>
<protein>
    <submittedName>
        <fullName evidence="3">Uncharacterized protein</fullName>
    </submittedName>
</protein>
<evidence type="ECO:0000313" key="2">
    <source>
        <dbReference type="Proteomes" id="UP000095280"/>
    </source>
</evidence>
<name>A0A1I8IMI1_9PLAT</name>
<keyword evidence="2" id="KW-1185">Reference proteome</keyword>
<accession>A0A1I8IMI1</accession>
<dbReference type="AlphaFoldDB" id="A0A1I8IMI1"/>
<reference evidence="3" key="1">
    <citation type="submission" date="2016-11" db="UniProtKB">
        <authorList>
            <consortium name="WormBaseParasite"/>
        </authorList>
    </citation>
    <scope>IDENTIFICATION</scope>
</reference>
<feature type="compositionally biased region" description="Polar residues" evidence="1">
    <location>
        <begin position="51"/>
        <end position="60"/>
    </location>
</feature>
<proteinExistence type="predicted"/>
<feature type="compositionally biased region" description="Gly residues" evidence="1">
    <location>
        <begin position="34"/>
        <end position="45"/>
    </location>
</feature>
<feature type="compositionally biased region" description="Low complexity" evidence="1">
    <location>
        <begin position="61"/>
        <end position="79"/>
    </location>
</feature>
<dbReference type="Proteomes" id="UP000095280">
    <property type="component" value="Unplaced"/>
</dbReference>
<feature type="region of interest" description="Disordered" evidence="1">
    <location>
        <begin position="21"/>
        <end position="79"/>
    </location>
</feature>
<organism evidence="2 3">
    <name type="scientific">Macrostomum lignano</name>
    <dbReference type="NCBI Taxonomy" id="282301"/>
    <lineage>
        <taxon>Eukaryota</taxon>
        <taxon>Metazoa</taxon>
        <taxon>Spiralia</taxon>
        <taxon>Lophotrochozoa</taxon>
        <taxon>Platyhelminthes</taxon>
        <taxon>Rhabditophora</taxon>
        <taxon>Macrostomorpha</taxon>
        <taxon>Macrostomida</taxon>
        <taxon>Macrostomidae</taxon>
        <taxon>Macrostomum</taxon>
    </lineage>
</organism>
<sequence>MINFLSRPFMKLKRELELKTSTSPKWMSDVMDGPGDGGGGGGAGGMAFQPAASNNGYLNVSQPSQRSSKSSSASGTESTASAAAAAAAAAIMSQSMVSFRLRQDDAFGSGAAAAAGMDTA</sequence>